<dbReference type="Gene3D" id="1.10.10.60">
    <property type="entry name" value="Homeodomain-like"/>
    <property type="match status" value="1"/>
</dbReference>
<dbReference type="SUPFAM" id="SSF48498">
    <property type="entry name" value="Tetracyclin repressor-like, C-terminal domain"/>
    <property type="match status" value="1"/>
</dbReference>
<keyword evidence="2" id="KW-0238">DNA-binding</keyword>
<dbReference type="SUPFAM" id="SSF46689">
    <property type="entry name" value="Homeodomain-like"/>
    <property type="match status" value="1"/>
</dbReference>
<dbReference type="PRINTS" id="PR00455">
    <property type="entry name" value="HTHTETR"/>
</dbReference>
<dbReference type="Pfam" id="PF00440">
    <property type="entry name" value="TetR_N"/>
    <property type="match status" value="1"/>
</dbReference>
<evidence type="ECO:0000256" key="2">
    <source>
        <dbReference type="ARBA" id="ARBA00023125"/>
    </source>
</evidence>
<comment type="caution">
    <text evidence="5">The sequence shown here is derived from an EMBL/GenBank/DDBJ whole genome shotgun (WGS) entry which is preliminary data.</text>
</comment>
<dbReference type="InterPro" id="IPR036271">
    <property type="entry name" value="Tet_transcr_reg_TetR-rel_C_sf"/>
</dbReference>
<gene>
    <name evidence="5" type="primary">kstR2_4</name>
    <name evidence="5" type="ORF">SDC9_62037</name>
</gene>
<dbReference type="InterPro" id="IPR009057">
    <property type="entry name" value="Homeodomain-like_sf"/>
</dbReference>
<evidence type="ECO:0000256" key="3">
    <source>
        <dbReference type="ARBA" id="ARBA00023163"/>
    </source>
</evidence>
<proteinExistence type="predicted"/>
<dbReference type="InterPro" id="IPR001647">
    <property type="entry name" value="HTH_TetR"/>
</dbReference>
<dbReference type="AlphaFoldDB" id="A0A644XHI6"/>
<feature type="domain" description="HTH tetR-type" evidence="4">
    <location>
        <begin position="1"/>
        <end position="61"/>
    </location>
</feature>
<protein>
    <submittedName>
        <fullName evidence="5">HTH-type transcriptional repressor KstR2</fullName>
    </submittedName>
</protein>
<evidence type="ECO:0000256" key="1">
    <source>
        <dbReference type="ARBA" id="ARBA00023015"/>
    </source>
</evidence>
<reference evidence="5" key="1">
    <citation type="submission" date="2019-08" db="EMBL/GenBank/DDBJ databases">
        <authorList>
            <person name="Kucharzyk K."/>
            <person name="Murdoch R.W."/>
            <person name="Higgins S."/>
            <person name="Loffler F."/>
        </authorList>
    </citation>
    <scope>NUCLEOTIDE SEQUENCE</scope>
</reference>
<keyword evidence="3" id="KW-0804">Transcription</keyword>
<name>A0A644XHI6_9ZZZZ</name>
<evidence type="ECO:0000313" key="5">
    <source>
        <dbReference type="EMBL" id="MPM15666.1"/>
    </source>
</evidence>
<dbReference type="PROSITE" id="PS50977">
    <property type="entry name" value="HTH_TETR_2"/>
    <property type="match status" value="1"/>
</dbReference>
<dbReference type="EMBL" id="VSSQ01002481">
    <property type="protein sequence ID" value="MPM15666.1"/>
    <property type="molecule type" value="Genomic_DNA"/>
</dbReference>
<dbReference type="Gene3D" id="1.10.357.10">
    <property type="entry name" value="Tetracycline Repressor, domain 2"/>
    <property type="match status" value="1"/>
</dbReference>
<dbReference type="GO" id="GO:0003677">
    <property type="term" value="F:DNA binding"/>
    <property type="evidence" value="ECO:0007669"/>
    <property type="project" value="UniProtKB-KW"/>
</dbReference>
<dbReference type="PANTHER" id="PTHR47506:SF3">
    <property type="entry name" value="HTH-TYPE TRANSCRIPTIONAL REGULATOR LMRA"/>
    <property type="match status" value="1"/>
</dbReference>
<dbReference type="PANTHER" id="PTHR47506">
    <property type="entry name" value="TRANSCRIPTIONAL REGULATORY PROTEIN"/>
    <property type="match status" value="1"/>
</dbReference>
<accession>A0A644XHI6</accession>
<organism evidence="5">
    <name type="scientific">bioreactor metagenome</name>
    <dbReference type="NCBI Taxonomy" id="1076179"/>
    <lineage>
        <taxon>unclassified sequences</taxon>
        <taxon>metagenomes</taxon>
        <taxon>ecological metagenomes</taxon>
    </lineage>
</organism>
<evidence type="ECO:0000259" key="4">
    <source>
        <dbReference type="PROSITE" id="PS50977"/>
    </source>
</evidence>
<sequence>MTLKERIVRRAGTLFYQYGIKNVSMDDLASSLGISKRTLYENFRDKEEVLLTYLAGKRDERNNKIVEVINRSENMIEVFLYLIEYHKNKELPSIKFYEDIYKYYPRIYKLIQQDVENNKIHIKTYLQQGIDQGYIRGDLNVDVAAFLVEESTYTYIRAAYLEKPPFSFQQLFFTMMVNFIRGISTYKGIQIIDDYLTNKTNENN</sequence>
<keyword evidence="1" id="KW-0805">Transcription regulation</keyword>